<evidence type="ECO:0000313" key="1">
    <source>
        <dbReference type="EMBL" id="ERL55322.1"/>
    </source>
</evidence>
<dbReference type="OrthoDB" id="7156875at2"/>
<dbReference type="eggNOG" id="COG3419">
    <property type="taxonomic scope" value="Bacteria"/>
</dbReference>
<gene>
    <name evidence="1" type="ORF">M917_1846</name>
</gene>
<keyword evidence="2" id="KW-1185">Reference proteome</keyword>
<organism evidence="1 2">
    <name type="scientific">Psychrobacter aquaticus CMS 56</name>
    <dbReference type="NCBI Taxonomy" id="1354303"/>
    <lineage>
        <taxon>Bacteria</taxon>
        <taxon>Pseudomonadati</taxon>
        <taxon>Pseudomonadota</taxon>
        <taxon>Gammaproteobacteria</taxon>
        <taxon>Moraxellales</taxon>
        <taxon>Moraxellaceae</taxon>
        <taxon>Psychrobacter</taxon>
    </lineage>
</organism>
<dbReference type="EMBL" id="AUSW01000032">
    <property type="protein sequence ID" value="ERL55322.1"/>
    <property type="molecule type" value="Genomic_DNA"/>
</dbReference>
<comment type="caution">
    <text evidence="1">The sequence shown here is derived from an EMBL/GenBank/DDBJ whole genome shotgun (WGS) entry which is preliminary data.</text>
</comment>
<proteinExistence type="predicted"/>
<dbReference type="RefSeq" id="WP_021814474.1">
    <property type="nucleotide sequence ID" value="NZ_AUSW01000032.1"/>
</dbReference>
<dbReference type="Proteomes" id="UP000016761">
    <property type="component" value="Unassembled WGS sequence"/>
</dbReference>
<reference evidence="1 2" key="1">
    <citation type="journal article" date="2013" name="Genome Announc.">
        <title>Draft Genome Sequence of Psychrobacter aquaticus Strain CMS 56T, Isolated from a Cyanobacterial Mat Sample Collected from Water Bodies in the McMurdo Dry Valley Region of Antarctica.</title>
        <authorList>
            <person name="Reddy G.S."/>
            <person name="Ara S."/>
            <person name="Singh A."/>
            <person name="Kumar Pinnaka A."/>
            <person name="Shivaji S."/>
        </authorList>
    </citation>
    <scope>NUCLEOTIDE SEQUENCE [LARGE SCALE GENOMIC DNA]</scope>
    <source>
        <strain evidence="1 2">CMS 56</strain>
    </source>
</reference>
<dbReference type="STRING" id="1354303.M917_1846"/>
<evidence type="ECO:0000313" key="2">
    <source>
        <dbReference type="Proteomes" id="UP000016761"/>
    </source>
</evidence>
<protein>
    <submittedName>
        <fullName evidence="1">Type IV fimbrial biogenesis protein PilY1</fullName>
    </submittedName>
</protein>
<accession>U4T2Q4</accession>
<sequence length="1370" mass="148745">MKNARKSRHDTSHPIVKEWALTLLSATVITCMTSAASHASDLEIYQAPTQGSVVVTMMLDNSGSMNERSIGADYSDRFSVNFANNGRYYCNVNGIYLTNAVQTETKTQIVHDNNGLPTTTSKSYSVNYCQSGTTKYYDRISRLKMALMPMFANPKSDQGFGSDADISKYKIGLGSFFFRSSDEGGGKIDSPAVALTLDNRQVFLDKIIALRPETNTPLANAYAEAGAYMLGTKTYTQRFEEANYLVGYSFSVRRGRNTKYYLYKCEEYQSTKTNYNGYEYYDCRSDSDYDRLQNNSNNLETSRLGGFDQQYDINGRTYYFQKRNSQIQNDKWSGFSLSVDSSKKLPDKTRYESPISSTTAQCDAHGIFMLTDGEPNNSFTEQSTLGLMNNSLSGGSVSMGSSCNSNLLSAGSVFASSAGNRPAWECIGEYSQSLINVGNPKKIPIRTAVVGFGSVYKTIENADKITKIYEGKPISVYNCDATGVSKDASNLCKLGEKAYGYGDGGSFFTSDSVGVSNSLKTFVRGLGNNVIEPISTGTMSVPLDSLGGLKSRGFAYLPILEPVPKSPLLWNGNLKKYKVKDATLVGADNNPVFTSEEGEFAKNTHDLWNTLSGALRPDQAKPQVGGAYQKVFENAIPPAIGNRNLFVDSGGALVNLTVSADKKPNNFGKPNTTPNPLPNYTNDQKITLLNFMGYGVPANTTVEDGKDLATTQNKSLKNIGGVLHSVPQLITQKVNVDASGKFNLSSRKDYVLYGSMDGALHMLDDSTGEETFTFIPKQILDLQPAAITGNGTAKDGSYPYGVDAPWLTYASYTVKSTTEGSGATAQTTNSYEAAQSFALGGLRMGGSMYYALDVSNPKAPKMIYSVGSNYANRLKGLTTDVSGVKNGNSAITSAATATADQKAYARMGQTWGKPTLGYVKSGGKKVMVSFLPGGYDACYEDPKFKLATTVNTSVACSKTAAQGNAMYMVQVGEVETDATSKEETVKTSADNGKLLWWASNDGTSTTSRSPSLQYSKAADLKHSVVTQVRALDRNYDGLIDHIYFADLGGQVWRADINNNEDTANFKVDRVVKILDVSDQVTGDDAPPRIYERPLITFHNGTHTYRDDDNKTGQYSGVQAIVTVGTGDRSNPVTATRNKPNALYSVLDKDVSRNELFHYGTDTAPTLNLRTPITKVAGGSARNDNLQQLTFTNADLGTSGIRTRMQNNTIQGWYMPLTHWLDQDAVTGGKYKLKMFNEPDAIAGVLISSSFNPDEGQDPNACSAGVIGETQRERTCLPYGVCLDSTKSEILTPRSSYSAGLGIVDNIVSQYNDTPTFTSLKNYCEGDDCKPEVICTGDDCSDVNQCVGPDCGPDAGINVDQRINPLSWMEN</sequence>
<name>U4T2Q4_9GAMM</name>
<dbReference type="PATRIC" id="fig|1354303.4.peg.1814"/>